<proteinExistence type="predicted"/>
<name>A0ACC2XNV5_9TREE</name>
<organism evidence="1 2">
    <name type="scientific">Naganishia onofrii</name>
    <dbReference type="NCBI Taxonomy" id="1851511"/>
    <lineage>
        <taxon>Eukaryota</taxon>
        <taxon>Fungi</taxon>
        <taxon>Dikarya</taxon>
        <taxon>Basidiomycota</taxon>
        <taxon>Agaricomycotina</taxon>
        <taxon>Tremellomycetes</taxon>
        <taxon>Filobasidiales</taxon>
        <taxon>Filobasidiaceae</taxon>
        <taxon>Naganishia</taxon>
    </lineage>
</organism>
<evidence type="ECO:0000313" key="1">
    <source>
        <dbReference type="EMBL" id="KAJ9125041.1"/>
    </source>
</evidence>
<accession>A0ACC2XNV5</accession>
<comment type="caution">
    <text evidence="1">The sequence shown here is derived from an EMBL/GenBank/DDBJ whole genome shotgun (WGS) entry which is preliminary data.</text>
</comment>
<dbReference type="EMBL" id="JASBWV010000008">
    <property type="protein sequence ID" value="KAJ9125041.1"/>
    <property type="molecule type" value="Genomic_DNA"/>
</dbReference>
<dbReference type="Proteomes" id="UP001234202">
    <property type="component" value="Unassembled WGS sequence"/>
</dbReference>
<keyword evidence="2" id="KW-1185">Reference proteome</keyword>
<gene>
    <name evidence="1" type="ORF">QFC24_002975</name>
</gene>
<protein>
    <submittedName>
        <fullName evidence="1">Uncharacterized protein</fullName>
    </submittedName>
</protein>
<evidence type="ECO:0000313" key="2">
    <source>
        <dbReference type="Proteomes" id="UP001234202"/>
    </source>
</evidence>
<reference evidence="1" key="1">
    <citation type="submission" date="2023-04" db="EMBL/GenBank/DDBJ databases">
        <title>Draft Genome sequencing of Naganishia species isolated from polar environments using Oxford Nanopore Technology.</title>
        <authorList>
            <person name="Leo P."/>
            <person name="Venkateswaran K."/>
        </authorList>
    </citation>
    <scope>NUCLEOTIDE SEQUENCE</scope>
    <source>
        <strain evidence="1">DBVPG 5303</strain>
    </source>
</reference>
<sequence>MKGKILTHFCILVVVAGIESLQPIFANSEPSVAVTSNTTVLAGAITENAAEFANADPVQPSDWDLDLRARADLQDRKLTADAAAATQTGAHRGENVNTDEIGLRVFTPPTEVQTRVAQGWSHIAPPTGAAAVAYGANAHAQEEDRGEAEEDMMDEEEAFQQLIDELGDMEPEVGRFGPDWEGDSDDE</sequence>